<feature type="region of interest" description="Disordered" evidence="1">
    <location>
        <begin position="45"/>
        <end position="72"/>
    </location>
</feature>
<feature type="region of interest" description="Disordered" evidence="1">
    <location>
        <begin position="1"/>
        <end position="25"/>
    </location>
</feature>
<dbReference type="EMBL" id="CAKOGP040001668">
    <property type="protein sequence ID" value="CAJ1946390.1"/>
    <property type="molecule type" value="Genomic_DNA"/>
</dbReference>
<proteinExistence type="predicted"/>
<dbReference type="AlphaFoldDB" id="A0AAD2FL19"/>
<accession>A0AAD2FL19</accession>
<name>A0AAD2FL19_9STRA</name>
<comment type="caution">
    <text evidence="2">The sequence shown here is derived from an EMBL/GenBank/DDBJ whole genome shotgun (WGS) entry which is preliminary data.</text>
</comment>
<evidence type="ECO:0000256" key="1">
    <source>
        <dbReference type="SAM" id="MobiDB-lite"/>
    </source>
</evidence>
<evidence type="ECO:0000313" key="3">
    <source>
        <dbReference type="Proteomes" id="UP001295423"/>
    </source>
</evidence>
<protein>
    <submittedName>
        <fullName evidence="2">Uncharacterized protein</fullName>
    </submittedName>
</protein>
<gene>
    <name evidence="2" type="ORF">CYCCA115_LOCUS10534</name>
</gene>
<organism evidence="2 3">
    <name type="scientific">Cylindrotheca closterium</name>
    <dbReference type="NCBI Taxonomy" id="2856"/>
    <lineage>
        <taxon>Eukaryota</taxon>
        <taxon>Sar</taxon>
        <taxon>Stramenopiles</taxon>
        <taxon>Ochrophyta</taxon>
        <taxon>Bacillariophyta</taxon>
        <taxon>Bacillariophyceae</taxon>
        <taxon>Bacillariophycidae</taxon>
        <taxon>Bacillariales</taxon>
        <taxon>Bacillariaceae</taxon>
        <taxon>Cylindrotheca</taxon>
    </lineage>
</organism>
<dbReference type="Proteomes" id="UP001295423">
    <property type="component" value="Unassembled WGS sequence"/>
</dbReference>
<reference evidence="2" key="1">
    <citation type="submission" date="2023-08" db="EMBL/GenBank/DDBJ databases">
        <authorList>
            <person name="Audoor S."/>
            <person name="Bilcke G."/>
        </authorList>
    </citation>
    <scope>NUCLEOTIDE SEQUENCE</scope>
</reference>
<feature type="compositionally biased region" description="Polar residues" evidence="1">
    <location>
        <begin position="7"/>
        <end position="19"/>
    </location>
</feature>
<keyword evidence="3" id="KW-1185">Reference proteome</keyword>
<sequence length="247" mass="28155">MKYNFQKKMQSPRLSMTKNKTMDSDRRSLILQSMDSFLGIDEDELSLGDLPPVNKPSIRKPGALTRDDRSTSTEVTALDDSVASFDLTEMEKEATITILPVSPFPESHPEDIGEVQEDCFDSDDDEWSTKSLEILELRKLSHRRSVSIQSVEMDENCLRMPDLRKSSVPPMRRTSISVPVAPIQETKQPSRRSSVSFAEMAEVSFIDKLDAKNTDFDSLYWNEEELADFRHEAFLEECGIADEDFDD</sequence>
<evidence type="ECO:0000313" key="2">
    <source>
        <dbReference type="EMBL" id="CAJ1946390.1"/>
    </source>
</evidence>